<protein>
    <submittedName>
        <fullName evidence="2">Uncharacterized protein</fullName>
    </submittedName>
</protein>
<evidence type="ECO:0000256" key="1">
    <source>
        <dbReference type="SAM" id="MobiDB-lite"/>
    </source>
</evidence>
<evidence type="ECO:0000313" key="2">
    <source>
        <dbReference type="EMBL" id="NVN52857.1"/>
    </source>
</evidence>
<feature type="compositionally biased region" description="Acidic residues" evidence="1">
    <location>
        <begin position="1"/>
        <end position="10"/>
    </location>
</feature>
<evidence type="ECO:0000313" key="3">
    <source>
        <dbReference type="Proteomes" id="UP000570517"/>
    </source>
</evidence>
<comment type="caution">
    <text evidence="2">The sequence shown here is derived from an EMBL/GenBank/DDBJ whole genome shotgun (WGS) entry which is preliminary data.</text>
</comment>
<sequence>MDVAAGDDDVASGSVPDEQPERITKPAAAAHTARSGCLRIPPIYATLAAMNDGTRFLECCQA</sequence>
<organism evidence="2 3">
    <name type="scientific">Mycolicibacterium hippocampi</name>
    <dbReference type="NCBI Taxonomy" id="659824"/>
    <lineage>
        <taxon>Bacteria</taxon>
        <taxon>Bacillati</taxon>
        <taxon>Actinomycetota</taxon>
        <taxon>Actinomycetes</taxon>
        <taxon>Mycobacteriales</taxon>
        <taxon>Mycobacteriaceae</taxon>
        <taxon>Mycolicibacterium</taxon>
    </lineage>
</organism>
<dbReference type="AlphaFoldDB" id="A0A850PV93"/>
<feature type="region of interest" description="Disordered" evidence="1">
    <location>
        <begin position="1"/>
        <end position="28"/>
    </location>
</feature>
<name>A0A850PV93_9MYCO</name>
<gene>
    <name evidence="2" type="ORF">HLY00_2148</name>
</gene>
<dbReference type="Proteomes" id="UP000570517">
    <property type="component" value="Unassembled WGS sequence"/>
</dbReference>
<proteinExistence type="predicted"/>
<keyword evidence="3" id="KW-1185">Reference proteome</keyword>
<reference evidence="2 3" key="1">
    <citation type="submission" date="2020-05" db="EMBL/GenBank/DDBJ databases">
        <title>Draft genome sequence of Mycobacterium hippocampi DL, isolated from European seabass, Dicentrarchus labrax, reared in fish farms.</title>
        <authorList>
            <person name="Stathopoulou P."/>
            <person name="Asimakis E."/>
            <person name="Tzokas K."/>
            <person name="Batargias C."/>
            <person name="Tsiamis G."/>
        </authorList>
    </citation>
    <scope>NUCLEOTIDE SEQUENCE [LARGE SCALE GENOMIC DNA]</scope>
    <source>
        <strain evidence="2 3">DL</strain>
    </source>
</reference>
<dbReference type="EMBL" id="JABFYL010000046">
    <property type="protein sequence ID" value="NVN52857.1"/>
    <property type="molecule type" value="Genomic_DNA"/>
</dbReference>
<accession>A0A850PV93</accession>